<evidence type="ECO:0000313" key="4">
    <source>
        <dbReference type="Proteomes" id="UP001164459"/>
    </source>
</evidence>
<proteinExistence type="predicted"/>
<organism evidence="3 4">
    <name type="scientific">Nannocystis punicea</name>
    <dbReference type="NCBI Taxonomy" id="2995304"/>
    <lineage>
        <taxon>Bacteria</taxon>
        <taxon>Pseudomonadati</taxon>
        <taxon>Myxococcota</taxon>
        <taxon>Polyangia</taxon>
        <taxon>Nannocystales</taxon>
        <taxon>Nannocystaceae</taxon>
        <taxon>Nannocystis</taxon>
    </lineage>
</organism>
<feature type="compositionally biased region" description="Pro residues" evidence="1">
    <location>
        <begin position="504"/>
        <end position="529"/>
    </location>
</feature>
<dbReference type="PANTHER" id="PTHR30383">
    <property type="entry name" value="THIOESTERASE 1/PROTEASE 1/LYSOPHOSPHOLIPASE L1"/>
    <property type="match status" value="1"/>
</dbReference>
<evidence type="ECO:0000256" key="1">
    <source>
        <dbReference type="SAM" id="MobiDB-lite"/>
    </source>
</evidence>
<feature type="region of interest" description="Disordered" evidence="1">
    <location>
        <begin position="1"/>
        <end position="20"/>
    </location>
</feature>
<dbReference type="Proteomes" id="UP001164459">
    <property type="component" value="Chromosome"/>
</dbReference>
<reference evidence="3" key="1">
    <citation type="submission" date="2022-11" db="EMBL/GenBank/DDBJ databases">
        <title>Minimal conservation of predation-associated metabolite biosynthetic gene clusters underscores biosynthetic potential of Myxococcota including descriptions for ten novel species: Archangium lansinium sp. nov., Myxococcus landrumus sp. nov., Nannocystis bai.</title>
        <authorList>
            <person name="Ahearne A."/>
            <person name="Stevens C."/>
            <person name="Dowd S."/>
        </authorList>
    </citation>
    <scope>NUCLEOTIDE SEQUENCE</scope>
    <source>
        <strain evidence="3">Fl3</strain>
    </source>
</reference>
<keyword evidence="4" id="KW-1185">Reference proteome</keyword>
<feature type="compositionally biased region" description="Low complexity" evidence="1">
    <location>
        <begin position="530"/>
        <end position="539"/>
    </location>
</feature>
<gene>
    <name evidence="3" type="ORF">O0S08_07070</name>
</gene>
<dbReference type="PANTHER" id="PTHR30383:SF29">
    <property type="entry name" value="SGNH HYDROLASE-TYPE ESTERASE DOMAIN-CONTAINING PROTEIN"/>
    <property type="match status" value="1"/>
</dbReference>
<dbReference type="Gene3D" id="3.40.50.1110">
    <property type="entry name" value="SGNH hydrolase"/>
    <property type="match status" value="1"/>
</dbReference>
<dbReference type="InterPro" id="IPR013830">
    <property type="entry name" value="SGNH_hydro"/>
</dbReference>
<dbReference type="InterPro" id="IPR051532">
    <property type="entry name" value="Ester_Hydrolysis_Enzymes"/>
</dbReference>
<dbReference type="EMBL" id="CP114040">
    <property type="protein sequence ID" value="WAS95909.1"/>
    <property type="molecule type" value="Genomic_DNA"/>
</dbReference>
<feature type="region of interest" description="Disordered" evidence="1">
    <location>
        <begin position="490"/>
        <end position="539"/>
    </location>
</feature>
<sequence>MTGGAAEPVQVHVPPPGPTPALTDAARDARLWAQRAILGERAALLEDSAGQPFPVIPVAAGTELQAAMMPGAGPGNLDALPGSEGTGPAGTGVAPAINGNALGQFILLQRGADDPLQHFHDALRRLEQGLDEDGKVRVLIYGASHTAADIYPTYLRAYLQKRFGDGGLGFYPLAKPSKYTRPYGCTIDSSRGWKIEHAQRSEARDDGFFGLLGASASATKKRDVTRVSFNPPLDRKAEPPALSRYDLYFLRQPGGGKFQVLFGGKKAFTVDTKAKQAGPGYHSFERPGPPEAIEVRPVGDGEVRLFGVTVENEAKGVVVDTLGIGGTRASNHLKWDEFVWADNYKRRDPDLVILAYGSNESVDEDQPIGVYKNNLREVLARLRRASPDTSCVLVGPGDFPLKRPDNSLGPRPRVADIVATQRELAQEAGCAFWDTVQFMGGEGSMAYWAAAQPAMAMSDHLHLNRRGYTRMGMALADALMFDFDGGAPTTAPGGDPVLAREAPQPDPTVPPDAVPAEPASPEPTAPEAPPLAVVPASAP</sequence>
<accession>A0ABY7H9G1</accession>
<feature type="domain" description="SGNH hydrolase-type esterase" evidence="2">
    <location>
        <begin position="313"/>
        <end position="469"/>
    </location>
</feature>
<evidence type="ECO:0000313" key="3">
    <source>
        <dbReference type="EMBL" id="WAS95909.1"/>
    </source>
</evidence>
<dbReference type="InterPro" id="IPR036514">
    <property type="entry name" value="SGNH_hydro_sf"/>
</dbReference>
<dbReference type="Pfam" id="PF13472">
    <property type="entry name" value="Lipase_GDSL_2"/>
    <property type="match status" value="1"/>
</dbReference>
<dbReference type="SUPFAM" id="SSF52266">
    <property type="entry name" value="SGNH hydrolase"/>
    <property type="match status" value="1"/>
</dbReference>
<dbReference type="RefSeq" id="WP_269038252.1">
    <property type="nucleotide sequence ID" value="NZ_CP114040.1"/>
</dbReference>
<dbReference type="Gene3D" id="2.60.120.1360">
    <property type="match status" value="1"/>
</dbReference>
<name>A0ABY7H9G1_9BACT</name>
<protein>
    <submittedName>
        <fullName evidence="3">GDSL-type esterase/lipase family protein</fullName>
    </submittedName>
</protein>
<evidence type="ECO:0000259" key="2">
    <source>
        <dbReference type="Pfam" id="PF13472"/>
    </source>
</evidence>